<dbReference type="OrthoDB" id="413572at2759"/>
<dbReference type="Pfam" id="PF24573">
    <property type="entry name" value="HEAT_DAAF5"/>
    <property type="match status" value="1"/>
</dbReference>
<dbReference type="InterPro" id="IPR052623">
    <property type="entry name" value="DAAF5"/>
</dbReference>
<organism evidence="4 5">
    <name type="scientific">Pythium oligandrum</name>
    <name type="common">Mycoparasitic fungus</name>
    <dbReference type="NCBI Taxonomy" id="41045"/>
    <lineage>
        <taxon>Eukaryota</taxon>
        <taxon>Sar</taxon>
        <taxon>Stramenopiles</taxon>
        <taxon>Oomycota</taxon>
        <taxon>Peronosporomycetes</taxon>
        <taxon>Pythiales</taxon>
        <taxon>Pythiaceae</taxon>
        <taxon>Pythium</taxon>
    </lineage>
</organism>
<accession>A0A8K1CIW4</accession>
<keyword evidence="5" id="KW-1185">Reference proteome</keyword>
<dbReference type="InterPro" id="IPR011989">
    <property type="entry name" value="ARM-like"/>
</dbReference>
<feature type="domain" description="Dynein axonemal assembly factor 5 TPR repeats" evidence="3">
    <location>
        <begin position="322"/>
        <end position="398"/>
    </location>
</feature>
<protein>
    <submittedName>
        <fullName evidence="4">Uncharacterized protein</fullName>
    </submittedName>
</protein>
<feature type="compositionally biased region" description="Polar residues" evidence="1">
    <location>
        <begin position="22"/>
        <end position="32"/>
    </location>
</feature>
<dbReference type="InterPro" id="IPR056497">
    <property type="entry name" value="HEAT_DAAF5"/>
</dbReference>
<dbReference type="PANTHER" id="PTHR16216:SF10">
    <property type="entry name" value="RNA POLYMERASE II ASSEMBLY FACTOR RTP1 C-TERMINAL DOMAIN-CONTAINING PROTEIN"/>
    <property type="match status" value="1"/>
</dbReference>
<comment type="caution">
    <text evidence="4">The sequence shown here is derived from an EMBL/GenBank/DDBJ whole genome shotgun (WGS) entry which is preliminary data.</text>
</comment>
<dbReference type="SUPFAM" id="SSF48371">
    <property type="entry name" value="ARM repeat"/>
    <property type="match status" value="1"/>
</dbReference>
<evidence type="ECO:0000259" key="2">
    <source>
        <dbReference type="Pfam" id="PF24573"/>
    </source>
</evidence>
<proteinExistence type="predicted"/>
<sequence>MGVNDKHKVTSDVARLLRPSASDGNGSTSNTKGDTKPLEAFALAKEMNRLADEHGNVRKQAALALERHFLSENSPSGCATEENVFRDLAKPLFKRFNDPVEKVRDVCIRLTTKFLATEEDLLSMLPYVMPAISNRINSQWGYDEENQVFTRDDFLHDAFKRGRVFVDEAQVTRIKPDEPSEEIRLLFLELLHALLQNAFTRNASSILHAYVFDILMILVSGLHDSFHDINIQSCRLLELMCTHMVSVMKHFTVAFVRASKHLLNHRLARVRIAAIECIQTLVSCPNIDKYKGSGSDAIVDLLGYRDENVIPIAAFYTGEVRFNHFAKLDQDANPQVRRAFYAMIQDWMTNLLDRYDHEARLMPYLLSAVSDKLEDTQTMAMETLERLGKRHEDEQGEEVLEMKQYGVDGRNPSYNYTKRLPMPFGDHRPSLGTRLFVRSRTRRFLNPLLRELENWQSPTRAHAVRLLKTVIVYSEETITVDAHLLIPTLMRVWQQDLPNRSHLQEITDLVGRFIAPKTYLPLVLARIRGEQDVAGQVLSPAVITTGLEVLSYLMDGSLDKALLPHVQVIVEALDSPSVTEFETPMLRMALARVALQITQLLARRGCDAVSAYFLEHGRLTSLDGIYQRLFELTLMLQHPKGAATTVEMATQAREALKQTKGHKTLADLSNAHVDGCLESATSRLQDLVGTQWTPARGEQLLIEQLLLMTPLSVLLASQEREKRVHSVFRLMVSDEEHLDNADPEKPTASTRRDAFLSLLKSFVTNLREDNRDAVALSFSSLLPDVANEDAAAA</sequence>
<dbReference type="AlphaFoldDB" id="A0A8K1CIW4"/>
<evidence type="ECO:0000259" key="3">
    <source>
        <dbReference type="Pfam" id="PF25757"/>
    </source>
</evidence>
<reference evidence="4" key="1">
    <citation type="submission" date="2019-03" db="EMBL/GenBank/DDBJ databases">
        <title>Long read genome sequence of the mycoparasitic Pythium oligandrum ATCC 38472 isolated from sugarbeet rhizosphere.</title>
        <authorList>
            <person name="Gaulin E."/>
        </authorList>
    </citation>
    <scope>NUCLEOTIDE SEQUENCE</scope>
    <source>
        <strain evidence="4">ATCC 38472_TT</strain>
    </source>
</reference>
<feature type="domain" description="Dynein axonemal assembly factor 5 TPR repeats" evidence="3">
    <location>
        <begin position="177"/>
        <end position="287"/>
    </location>
</feature>
<dbReference type="Gene3D" id="1.25.10.10">
    <property type="entry name" value="Leucine-rich Repeat Variant"/>
    <property type="match status" value="2"/>
</dbReference>
<feature type="domain" description="Dynein axonemal assembly factor 5 HEAT-repeat" evidence="2">
    <location>
        <begin position="423"/>
        <end position="600"/>
    </location>
</feature>
<gene>
    <name evidence="4" type="ORF">Poli38472_002709</name>
</gene>
<feature type="compositionally biased region" description="Basic and acidic residues" evidence="1">
    <location>
        <begin position="1"/>
        <end position="10"/>
    </location>
</feature>
<dbReference type="PANTHER" id="PTHR16216">
    <property type="entry name" value="DYNEIN ASSEMBLY FACTOR 5, AXONEMAL"/>
    <property type="match status" value="1"/>
</dbReference>
<evidence type="ECO:0000313" key="5">
    <source>
        <dbReference type="Proteomes" id="UP000794436"/>
    </source>
</evidence>
<feature type="region of interest" description="Disordered" evidence="1">
    <location>
        <begin position="1"/>
        <end position="36"/>
    </location>
</feature>
<evidence type="ECO:0000256" key="1">
    <source>
        <dbReference type="SAM" id="MobiDB-lite"/>
    </source>
</evidence>
<dbReference type="EMBL" id="SPLM01000072">
    <property type="protein sequence ID" value="TMW63768.1"/>
    <property type="molecule type" value="Genomic_DNA"/>
</dbReference>
<dbReference type="InterPro" id="IPR016024">
    <property type="entry name" value="ARM-type_fold"/>
</dbReference>
<evidence type="ECO:0000313" key="4">
    <source>
        <dbReference type="EMBL" id="TMW63768.1"/>
    </source>
</evidence>
<feature type="domain" description="Dynein axonemal assembly factor 5 TPR repeats" evidence="3">
    <location>
        <begin position="50"/>
        <end position="139"/>
    </location>
</feature>
<dbReference type="Pfam" id="PF25757">
    <property type="entry name" value="TPR_DNAAF5"/>
    <property type="match status" value="3"/>
</dbReference>
<dbReference type="Proteomes" id="UP000794436">
    <property type="component" value="Unassembled WGS sequence"/>
</dbReference>
<dbReference type="InterPro" id="IPR057978">
    <property type="entry name" value="TPR_DAAF5"/>
</dbReference>
<name>A0A8K1CIW4_PYTOL</name>